<dbReference type="Proteomes" id="UP000325273">
    <property type="component" value="Unassembled WGS sequence"/>
</dbReference>
<comment type="caution">
    <text evidence="1">The sequence shown here is derived from an EMBL/GenBank/DDBJ whole genome shotgun (WGS) entry which is preliminary data.</text>
</comment>
<accession>A0A5B0G4X2</accession>
<dbReference type="EMBL" id="VTUZ01000058">
    <property type="protein sequence ID" value="KAA0998447.1"/>
    <property type="molecule type" value="Genomic_DNA"/>
</dbReference>
<name>A0A5B0G4X2_9BURK</name>
<proteinExistence type="predicted"/>
<organism evidence="1 2">
    <name type="scientific">Paraburkholderia panacisoli</name>
    <dbReference type="NCBI Taxonomy" id="2603818"/>
    <lineage>
        <taxon>Bacteria</taxon>
        <taxon>Pseudomonadati</taxon>
        <taxon>Pseudomonadota</taxon>
        <taxon>Betaproteobacteria</taxon>
        <taxon>Burkholderiales</taxon>
        <taxon>Burkholderiaceae</taxon>
        <taxon>Paraburkholderia</taxon>
    </lineage>
</organism>
<keyword evidence="2" id="KW-1185">Reference proteome</keyword>
<reference evidence="1 2" key="1">
    <citation type="submission" date="2019-08" db="EMBL/GenBank/DDBJ databases">
        <title>Paraburkholderia sp. DCY113.</title>
        <authorList>
            <person name="Kang J."/>
        </authorList>
    </citation>
    <scope>NUCLEOTIDE SEQUENCE [LARGE SCALE GENOMIC DNA]</scope>
    <source>
        <strain evidence="1 2">DCY113</strain>
    </source>
</reference>
<protein>
    <submittedName>
        <fullName evidence="1">Uncharacterized protein</fullName>
    </submittedName>
</protein>
<evidence type="ECO:0000313" key="2">
    <source>
        <dbReference type="Proteomes" id="UP000325273"/>
    </source>
</evidence>
<sequence length="110" mass="12218">MAGRKLFTNASPYSMAISLVIRASEDPRNQAGTKEFTLNSNQSQWQDYGDNINIYLNGIKLAAMFNGQMLGQQYIVIVRGSSLDNQLNTRNGVDFAFTSGNFTLSTRQVN</sequence>
<dbReference type="AlphaFoldDB" id="A0A5B0G4X2"/>
<gene>
    <name evidence="1" type="ORF">FVF58_44540</name>
</gene>
<evidence type="ECO:0000313" key="1">
    <source>
        <dbReference type="EMBL" id="KAA0998447.1"/>
    </source>
</evidence>
<dbReference type="RefSeq" id="WP_149675959.1">
    <property type="nucleotide sequence ID" value="NZ_VTUZ01000058.1"/>
</dbReference>